<gene>
    <name evidence="3" type="ORF">AaE_014268</name>
</gene>
<dbReference type="GO" id="GO:0005879">
    <property type="term" value="C:axonemal microtubule"/>
    <property type="evidence" value="ECO:0007669"/>
    <property type="project" value="TreeGrafter"/>
</dbReference>
<organism evidence="3 4">
    <name type="scientific">Aphanomyces astaci</name>
    <name type="common">Crayfish plague agent</name>
    <dbReference type="NCBI Taxonomy" id="112090"/>
    <lineage>
        <taxon>Eukaryota</taxon>
        <taxon>Sar</taxon>
        <taxon>Stramenopiles</taxon>
        <taxon>Oomycota</taxon>
        <taxon>Saprolegniomycetes</taxon>
        <taxon>Saprolegniales</taxon>
        <taxon>Verrucalvaceae</taxon>
        <taxon>Aphanomyces</taxon>
    </lineage>
</organism>
<comment type="caution">
    <text evidence="3">The sequence shown here is derived from an EMBL/GenBank/DDBJ whole genome shotgun (WGS) entry which is preliminary data.</text>
</comment>
<dbReference type="GO" id="GO:0120170">
    <property type="term" value="F:intraciliary transport particle B binding"/>
    <property type="evidence" value="ECO:0007669"/>
    <property type="project" value="TreeGrafter"/>
</dbReference>
<dbReference type="InterPro" id="IPR039941">
    <property type="entry name" value="TT30"/>
</dbReference>
<sequence length="101" mass="11366">MKSMEPYHRKLGTDTWYYAKRCFLGLALTLAKHMTTIRDSTMADILVIACDDDFLDAADTHGKDIPTTTGMEATAGNNELPPHTVSYEARVIKRMFLKLRG</sequence>
<proteinExistence type="predicted"/>
<keyword evidence="2" id="KW-0802">TPR repeat</keyword>
<reference evidence="3 4" key="1">
    <citation type="submission" date="2019-06" db="EMBL/GenBank/DDBJ databases">
        <title>Genomics analysis of Aphanomyces spp. identifies a new class of oomycete effector associated with host adaptation.</title>
        <authorList>
            <person name="Gaulin E."/>
        </authorList>
    </citation>
    <scope>NUCLEOTIDE SEQUENCE [LARGE SCALE GENOMIC DNA]</scope>
    <source>
        <strain evidence="3 4">E</strain>
    </source>
</reference>
<evidence type="ECO:0000313" key="4">
    <source>
        <dbReference type="Proteomes" id="UP000469452"/>
    </source>
</evidence>
<evidence type="ECO:0000256" key="1">
    <source>
        <dbReference type="ARBA" id="ARBA00022737"/>
    </source>
</evidence>
<dbReference type="Proteomes" id="UP000469452">
    <property type="component" value="Unassembled WGS sequence"/>
</dbReference>
<dbReference type="PANTHER" id="PTHR20931">
    <property type="entry name" value="TETRATRICOPEPTIDE REPEAT PROTEIN 30"/>
    <property type="match status" value="1"/>
</dbReference>
<dbReference type="EMBL" id="VJMI01019903">
    <property type="protein sequence ID" value="KAF0706101.1"/>
    <property type="molecule type" value="Genomic_DNA"/>
</dbReference>
<evidence type="ECO:0000256" key="2">
    <source>
        <dbReference type="ARBA" id="ARBA00022803"/>
    </source>
</evidence>
<dbReference type="GO" id="GO:0030992">
    <property type="term" value="C:intraciliary transport particle B"/>
    <property type="evidence" value="ECO:0007669"/>
    <property type="project" value="TreeGrafter"/>
</dbReference>
<keyword evidence="1" id="KW-0677">Repeat</keyword>
<protein>
    <submittedName>
        <fullName evidence="3">Uncharacterized protein</fullName>
    </submittedName>
</protein>
<name>A0A6A4Z6T5_APHAT</name>
<dbReference type="AlphaFoldDB" id="A0A6A4Z6T5"/>
<dbReference type="PANTHER" id="PTHR20931:SF0">
    <property type="entry name" value="TETRATRICOPEPTIDE REPEAT PROTEIN 30"/>
    <property type="match status" value="1"/>
</dbReference>
<accession>A0A6A4Z6T5</accession>
<dbReference type="VEuPathDB" id="FungiDB:H257_02763"/>
<evidence type="ECO:0000313" key="3">
    <source>
        <dbReference type="EMBL" id="KAF0706101.1"/>
    </source>
</evidence>
<dbReference type="GO" id="GO:0042073">
    <property type="term" value="P:intraciliary transport"/>
    <property type="evidence" value="ECO:0007669"/>
    <property type="project" value="TreeGrafter"/>
</dbReference>